<dbReference type="AlphaFoldDB" id="A0AAW8Z3I3"/>
<evidence type="ECO:0000313" key="2">
    <source>
        <dbReference type="EMBL" id="MDV4315642.1"/>
    </source>
</evidence>
<keyword evidence="1" id="KW-0175">Coiled coil</keyword>
<evidence type="ECO:0000313" key="3">
    <source>
        <dbReference type="Proteomes" id="UP001284654"/>
    </source>
</evidence>
<gene>
    <name evidence="2" type="ORF">MSG88_07650</name>
</gene>
<accession>A0AAW8Z3I3</accession>
<sequence>MLRGKQLDDAIERELQMMLIEGFEKSPISHKSLHSRLKSKGYITGGLSTLSSKERKILISQYIGEQIAPLNLKVKEQQLYVNKKTRKALADTNKNLRDEIENLNSQFDQNIETLIDIIDEVKLQTNLRIDHLLAPHLLKRYLDKDE</sequence>
<feature type="coiled-coil region" evidence="1">
    <location>
        <begin position="82"/>
        <end position="113"/>
    </location>
</feature>
<proteinExistence type="predicted"/>
<evidence type="ECO:0000256" key="1">
    <source>
        <dbReference type="SAM" id="Coils"/>
    </source>
</evidence>
<dbReference type="Proteomes" id="UP001284654">
    <property type="component" value="Unassembled WGS sequence"/>
</dbReference>
<name>A0AAW8Z3I3_9GAMM</name>
<organism evidence="2 3">
    <name type="scientific">Acinetobacter indicus</name>
    <dbReference type="NCBI Taxonomy" id="756892"/>
    <lineage>
        <taxon>Bacteria</taxon>
        <taxon>Pseudomonadati</taxon>
        <taxon>Pseudomonadota</taxon>
        <taxon>Gammaproteobacteria</taxon>
        <taxon>Moraxellales</taxon>
        <taxon>Moraxellaceae</taxon>
        <taxon>Acinetobacter</taxon>
    </lineage>
</organism>
<dbReference type="RefSeq" id="WP_180057845.1">
    <property type="nucleotide sequence ID" value="NZ_JAWJYY010000001.1"/>
</dbReference>
<dbReference type="EMBL" id="JAWJYY010000001">
    <property type="protein sequence ID" value="MDV4315642.1"/>
    <property type="molecule type" value="Genomic_DNA"/>
</dbReference>
<protein>
    <submittedName>
        <fullName evidence="2">Uncharacterized protein</fullName>
    </submittedName>
</protein>
<reference evidence="2" key="1">
    <citation type="submission" date="2023-10" db="EMBL/GenBank/DDBJ databases">
        <authorList>
            <person name="Sykes E.M.E."/>
            <person name="Khan I.U.H."/>
            <person name="Kumar A."/>
        </authorList>
    </citation>
    <scope>NUCLEOTIDE SEQUENCE</scope>
    <source>
        <strain evidence="2">IK5</strain>
    </source>
</reference>
<comment type="caution">
    <text evidence="2">The sequence shown here is derived from an EMBL/GenBank/DDBJ whole genome shotgun (WGS) entry which is preliminary data.</text>
</comment>